<sequence length="167" mass="18502">MKKIFTLLFVSVFAFTACEGPEGPEGPPGEDGVNIVGETFEYSNINFSSQNDYTFSDSYDPPLVEGDVMLVYRLEGIENGLKIWEPLPTVFFNSDTGDDLRHRFNFTNVDVEIIIESSNFSAFGPDLLSNQSFRVVIVPSDLINSVDTSNIDAVMKAANIKSVQKLN</sequence>
<evidence type="ECO:0000313" key="2">
    <source>
        <dbReference type="Proteomes" id="UP001153642"/>
    </source>
</evidence>
<reference evidence="1" key="1">
    <citation type="submission" date="2022-11" db="EMBL/GenBank/DDBJ databases">
        <title>High-quality draft genome sequence of Galbibacter sp. strain CMA-7.</title>
        <authorList>
            <person name="Wei L."/>
            <person name="Dong C."/>
            <person name="Shao Z."/>
        </authorList>
    </citation>
    <scope>NUCLEOTIDE SEQUENCE</scope>
    <source>
        <strain evidence="1">CMA-7</strain>
    </source>
</reference>
<proteinExistence type="predicted"/>
<gene>
    <name evidence="1" type="ORF">OSR52_04775</name>
</gene>
<dbReference type="EMBL" id="JAPMUA010000002">
    <property type="protein sequence ID" value="MDG3585173.1"/>
    <property type="molecule type" value="Genomic_DNA"/>
</dbReference>
<protein>
    <recommendedName>
        <fullName evidence="3">Collagen-like protein</fullName>
    </recommendedName>
</protein>
<keyword evidence="2" id="KW-1185">Reference proteome</keyword>
<accession>A0ABT6FPJ0</accession>
<evidence type="ECO:0008006" key="3">
    <source>
        <dbReference type="Google" id="ProtNLM"/>
    </source>
</evidence>
<dbReference type="Proteomes" id="UP001153642">
    <property type="component" value="Unassembled WGS sequence"/>
</dbReference>
<name>A0ABT6FPJ0_9FLAO</name>
<comment type="caution">
    <text evidence="1">The sequence shown here is derived from an EMBL/GenBank/DDBJ whole genome shotgun (WGS) entry which is preliminary data.</text>
</comment>
<dbReference type="PROSITE" id="PS51257">
    <property type="entry name" value="PROKAR_LIPOPROTEIN"/>
    <property type="match status" value="1"/>
</dbReference>
<dbReference type="RefSeq" id="WP_277899551.1">
    <property type="nucleotide sequence ID" value="NZ_JAPMUA010000002.1"/>
</dbReference>
<evidence type="ECO:0000313" key="1">
    <source>
        <dbReference type="EMBL" id="MDG3585173.1"/>
    </source>
</evidence>
<organism evidence="1 2">
    <name type="scientific">Galbibacter pacificus</name>
    <dbReference type="NCBI Taxonomy" id="2996052"/>
    <lineage>
        <taxon>Bacteria</taxon>
        <taxon>Pseudomonadati</taxon>
        <taxon>Bacteroidota</taxon>
        <taxon>Flavobacteriia</taxon>
        <taxon>Flavobacteriales</taxon>
        <taxon>Flavobacteriaceae</taxon>
        <taxon>Galbibacter</taxon>
    </lineage>
</organism>